<dbReference type="InterPro" id="IPR001466">
    <property type="entry name" value="Beta-lactam-related"/>
</dbReference>
<feature type="domain" description="Beta-lactamase-related" evidence="3">
    <location>
        <begin position="113"/>
        <end position="453"/>
    </location>
</feature>
<dbReference type="STRING" id="880526.GCA_000427365_01790"/>
<evidence type="ECO:0000313" key="4">
    <source>
        <dbReference type="EMBL" id="SUE34795.1"/>
    </source>
</evidence>
<proteinExistence type="predicted"/>
<reference evidence="4 5" key="1">
    <citation type="submission" date="2018-06" db="EMBL/GenBank/DDBJ databases">
        <authorList>
            <consortium name="Pathogen Informatics"/>
            <person name="Doyle S."/>
        </authorList>
    </citation>
    <scope>NUCLEOTIDE SEQUENCE [LARGE SCALE GENOMIC DNA]</scope>
    <source>
        <strain evidence="4 5">NCTC11190</strain>
    </source>
</reference>
<keyword evidence="5" id="KW-1185">Reference proteome</keyword>
<protein>
    <submittedName>
        <fullName evidence="4">Penicillin-binding protein E</fullName>
    </submittedName>
</protein>
<feature type="compositionally biased region" description="Basic residues" evidence="1">
    <location>
        <begin position="36"/>
        <end position="47"/>
    </location>
</feature>
<evidence type="ECO:0000313" key="5">
    <source>
        <dbReference type="Proteomes" id="UP000255233"/>
    </source>
</evidence>
<dbReference type="Proteomes" id="UP000255233">
    <property type="component" value="Unassembled WGS sequence"/>
</dbReference>
<evidence type="ECO:0000256" key="2">
    <source>
        <dbReference type="SAM" id="Phobius"/>
    </source>
</evidence>
<dbReference type="EMBL" id="UGVL01000001">
    <property type="protein sequence ID" value="SUE34795.1"/>
    <property type="molecule type" value="Genomic_DNA"/>
</dbReference>
<dbReference type="PANTHER" id="PTHR46825:SF9">
    <property type="entry name" value="BETA-LACTAMASE-RELATED DOMAIN-CONTAINING PROTEIN"/>
    <property type="match status" value="1"/>
</dbReference>
<dbReference type="PANTHER" id="PTHR46825">
    <property type="entry name" value="D-ALANYL-D-ALANINE-CARBOXYPEPTIDASE/ENDOPEPTIDASE AMPH"/>
    <property type="match status" value="1"/>
</dbReference>
<organism evidence="4 5">
    <name type="scientific">Rikenella microfusus</name>
    <dbReference type="NCBI Taxonomy" id="28139"/>
    <lineage>
        <taxon>Bacteria</taxon>
        <taxon>Pseudomonadati</taxon>
        <taxon>Bacteroidota</taxon>
        <taxon>Bacteroidia</taxon>
        <taxon>Bacteroidales</taxon>
        <taxon>Rikenellaceae</taxon>
        <taxon>Rikenella</taxon>
    </lineage>
</organism>
<dbReference type="Pfam" id="PF00144">
    <property type="entry name" value="Beta-lactamase"/>
    <property type="match status" value="1"/>
</dbReference>
<evidence type="ECO:0000259" key="3">
    <source>
        <dbReference type="Pfam" id="PF00144"/>
    </source>
</evidence>
<dbReference type="Gene3D" id="3.40.710.10">
    <property type="entry name" value="DD-peptidase/beta-lactamase superfamily"/>
    <property type="match status" value="1"/>
</dbReference>
<gene>
    <name evidence="4" type="primary">pbpE</name>
    <name evidence="4" type="ORF">NCTC11190_02028</name>
</gene>
<keyword evidence="2" id="KW-0812">Transmembrane</keyword>
<dbReference type="InterPro" id="IPR050491">
    <property type="entry name" value="AmpC-like"/>
</dbReference>
<feature type="transmembrane region" description="Helical" evidence="2">
    <location>
        <begin position="55"/>
        <end position="74"/>
    </location>
</feature>
<keyword evidence="2" id="KW-1133">Transmembrane helix</keyword>
<evidence type="ECO:0000256" key="1">
    <source>
        <dbReference type="SAM" id="MobiDB-lite"/>
    </source>
</evidence>
<dbReference type="InterPro" id="IPR012338">
    <property type="entry name" value="Beta-lactam/transpept-like"/>
</dbReference>
<dbReference type="SUPFAM" id="SSF56601">
    <property type="entry name" value="beta-lactamase/transpeptidase-like"/>
    <property type="match status" value="1"/>
</dbReference>
<name>A0A379MTC4_9BACT</name>
<dbReference type="OrthoDB" id="9793489at2"/>
<keyword evidence="2" id="KW-0472">Membrane</keyword>
<feature type="region of interest" description="Disordered" evidence="1">
    <location>
        <begin position="1"/>
        <end position="47"/>
    </location>
</feature>
<accession>A0A379MTC4</accession>
<sequence>MTDRRPVYTPYPPRVPHIPHGAVPVREPAGPGAGPRRPRPPKRKRRRLKKSVKRFFWIVGTLIFLSVARPWHWFAGPSCRTAVAAGDTLPAAPKPLNQILSNADSELPEAVKFDRAVLAFMRKWELTGASLAIMKDGNLIYAKGYGWADREDGEPMEVRHILRIASLSKLITATAVMKLWEEGKLRLEDRVFGRKGLLGDDRFCRYTDKRLEQVTVEQLLRHRGGFTVRAGDPMFDWQIVERVLQRQPPYSTDDYVEYAVRSGLGYRPGTRTYYSNLGYVVLSKVIEKVSGLPYERYVQDNILAPAGCFDMHIGRSRHADKFPNEVRYYETKEAEAVPACDGTGAMVPKSDGGNDIQGLSGAGGWVASPTELLKFVAAIDGDPSRMDILHRSTVRRMTQEVKGELPIGWMHAYADGTWSRTGTMAGTNALLRKQSNGYVWVFVTNTSSWKGSRFHTHIGAMLRQAFGKVTEWPEKDMFEADSLMGEVGN</sequence>
<dbReference type="AlphaFoldDB" id="A0A379MTC4"/>